<sequence length="132" mass="15108">MAVLLHSISGFFHVKNPTKFQSNTIPNTISPDFNGVPKDINNRTRNRVTICSRIKDLEPWVLIDVKGVLPRQRNRGRLLLPVEEGYRSLISSRPLREMRLSRFSSRAMNSLINNQARTIEGVVLCKFTEICT</sequence>
<gene>
    <name evidence="1" type="ORF">L2E82_14674</name>
</gene>
<evidence type="ECO:0000313" key="1">
    <source>
        <dbReference type="EMBL" id="KAI3764663.1"/>
    </source>
</evidence>
<dbReference type="EMBL" id="CM042011">
    <property type="protein sequence ID" value="KAI3764663.1"/>
    <property type="molecule type" value="Genomic_DNA"/>
</dbReference>
<dbReference type="Proteomes" id="UP001055811">
    <property type="component" value="Linkage Group LG03"/>
</dbReference>
<reference evidence="1 2" key="2">
    <citation type="journal article" date="2022" name="Mol. Ecol. Resour.">
        <title>The genomes of chicory, endive, great burdock and yacon provide insights into Asteraceae paleo-polyploidization history and plant inulin production.</title>
        <authorList>
            <person name="Fan W."/>
            <person name="Wang S."/>
            <person name="Wang H."/>
            <person name="Wang A."/>
            <person name="Jiang F."/>
            <person name="Liu H."/>
            <person name="Zhao H."/>
            <person name="Xu D."/>
            <person name="Zhang Y."/>
        </authorList>
    </citation>
    <scope>NUCLEOTIDE SEQUENCE [LARGE SCALE GENOMIC DNA]</scope>
    <source>
        <strain evidence="2">cv. Punajuju</strain>
        <tissue evidence="1">Leaves</tissue>
    </source>
</reference>
<protein>
    <submittedName>
        <fullName evidence="1">Uncharacterized protein</fullName>
    </submittedName>
</protein>
<organism evidence="1 2">
    <name type="scientific">Cichorium intybus</name>
    <name type="common">Chicory</name>
    <dbReference type="NCBI Taxonomy" id="13427"/>
    <lineage>
        <taxon>Eukaryota</taxon>
        <taxon>Viridiplantae</taxon>
        <taxon>Streptophyta</taxon>
        <taxon>Embryophyta</taxon>
        <taxon>Tracheophyta</taxon>
        <taxon>Spermatophyta</taxon>
        <taxon>Magnoliopsida</taxon>
        <taxon>eudicotyledons</taxon>
        <taxon>Gunneridae</taxon>
        <taxon>Pentapetalae</taxon>
        <taxon>asterids</taxon>
        <taxon>campanulids</taxon>
        <taxon>Asterales</taxon>
        <taxon>Asteraceae</taxon>
        <taxon>Cichorioideae</taxon>
        <taxon>Cichorieae</taxon>
        <taxon>Cichoriinae</taxon>
        <taxon>Cichorium</taxon>
    </lineage>
</organism>
<keyword evidence="2" id="KW-1185">Reference proteome</keyword>
<accession>A0ACB9F024</accession>
<reference evidence="2" key="1">
    <citation type="journal article" date="2022" name="Mol. Ecol. Resour.">
        <title>The genomes of chicory, endive, great burdock and yacon provide insights into Asteraceae palaeo-polyploidization history and plant inulin production.</title>
        <authorList>
            <person name="Fan W."/>
            <person name="Wang S."/>
            <person name="Wang H."/>
            <person name="Wang A."/>
            <person name="Jiang F."/>
            <person name="Liu H."/>
            <person name="Zhao H."/>
            <person name="Xu D."/>
            <person name="Zhang Y."/>
        </authorList>
    </citation>
    <scope>NUCLEOTIDE SEQUENCE [LARGE SCALE GENOMIC DNA]</scope>
    <source>
        <strain evidence="2">cv. Punajuju</strain>
    </source>
</reference>
<comment type="caution">
    <text evidence="1">The sequence shown here is derived from an EMBL/GenBank/DDBJ whole genome shotgun (WGS) entry which is preliminary data.</text>
</comment>
<evidence type="ECO:0000313" key="2">
    <source>
        <dbReference type="Proteomes" id="UP001055811"/>
    </source>
</evidence>
<name>A0ACB9F024_CICIN</name>
<proteinExistence type="predicted"/>